<proteinExistence type="predicted"/>
<gene>
    <name evidence="1" type="ORF">SDC9_197904</name>
</gene>
<evidence type="ECO:0000313" key="1">
    <source>
        <dbReference type="EMBL" id="MPN50278.1"/>
    </source>
</evidence>
<sequence>MICFYTSTSFKGEHDVESYKEMYYELFNSTTKVIKFLQETHRKTEEMFISADDSRVTVSKNEESGNLSILKNND</sequence>
<protein>
    <submittedName>
        <fullName evidence="1">Uncharacterized protein</fullName>
    </submittedName>
</protein>
<dbReference type="AlphaFoldDB" id="A0A645IG42"/>
<organism evidence="1">
    <name type="scientific">bioreactor metagenome</name>
    <dbReference type="NCBI Taxonomy" id="1076179"/>
    <lineage>
        <taxon>unclassified sequences</taxon>
        <taxon>metagenomes</taxon>
        <taxon>ecological metagenomes</taxon>
    </lineage>
</organism>
<name>A0A645IG42_9ZZZZ</name>
<reference evidence="1" key="1">
    <citation type="submission" date="2019-08" db="EMBL/GenBank/DDBJ databases">
        <authorList>
            <person name="Kucharzyk K."/>
            <person name="Murdoch R.W."/>
            <person name="Higgins S."/>
            <person name="Loffler F."/>
        </authorList>
    </citation>
    <scope>NUCLEOTIDE SEQUENCE</scope>
</reference>
<accession>A0A645IG42</accession>
<comment type="caution">
    <text evidence="1">The sequence shown here is derived from an EMBL/GenBank/DDBJ whole genome shotgun (WGS) entry which is preliminary data.</text>
</comment>
<dbReference type="EMBL" id="VSSQ01114299">
    <property type="protein sequence ID" value="MPN50278.1"/>
    <property type="molecule type" value="Genomic_DNA"/>
</dbReference>